<dbReference type="Proteomes" id="UP000440578">
    <property type="component" value="Unassembled WGS sequence"/>
</dbReference>
<dbReference type="NCBIfam" id="TIGR00109">
    <property type="entry name" value="hemH"/>
    <property type="match status" value="1"/>
</dbReference>
<evidence type="ECO:0000256" key="8">
    <source>
        <dbReference type="RuleBase" id="RU000607"/>
    </source>
</evidence>
<evidence type="ECO:0000256" key="1">
    <source>
        <dbReference type="ARBA" id="ARBA00004943"/>
    </source>
</evidence>
<evidence type="ECO:0000256" key="4">
    <source>
        <dbReference type="ARBA" id="ARBA00023133"/>
    </source>
</evidence>
<dbReference type="PANTHER" id="PTHR11108">
    <property type="entry name" value="FERROCHELATASE"/>
    <property type="match status" value="1"/>
</dbReference>
<dbReference type="OrthoDB" id="1323at2759"/>
<evidence type="ECO:0000256" key="5">
    <source>
        <dbReference type="ARBA" id="ARBA00023239"/>
    </source>
</evidence>
<sequence>MCEQLDQISPETAPHKHYVAFRYVSPLTEETVPEVVASGAKRVVLFSQYPQYSCATAGSSINALHQYCQQHPLPPDVRLSVIDRWSTHPGLVRTFAANIRAQLERLPEQVRRQVVLLFSAHSLPLRAVARGDPYPAEVGATVQAVMAELGHSHPYRLVWQSKVGPLPWMEPATDAAIEAMAKRGHKHLMLVPISFVNEHIETLHELDIEYAKDLGEKTGASIYRVPAPNDHPEFIGALADLVRTHLAEGGGVRPQLLMTCPMCTNPACFPAKRWIGETVNRA</sequence>
<protein>
    <recommendedName>
        <fullName evidence="8">Ferrochelatase</fullName>
        <ecNumber evidence="8">4.98.1.1</ecNumber>
    </recommendedName>
</protein>
<dbReference type="Pfam" id="PF00762">
    <property type="entry name" value="Ferrochelatase"/>
    <property type="match status" value="1"/>
</dbReference>
<keyword evidence="5 8" id="KW-0456">Lyase</keyword>
<keyword evidence="4 8" id="KW-0350">Heme biosynthesis</keyword>
<comment type="catalytic activity">
    <reaction evidence="7">
        <text>heme b + 2 H(+) = protoporphyrin IX + Fe(2+)</text>
        <dbReference type="Rhea" id="RHEA:22584"/>
        <dbReference type="ChEBI" id="CHEBI:15378"/>
        <dbReference type="ChEBI" id="CHEBI:29033"/>
        <dbReference type="ChEBI" id="CHEBI:57306"/>
        <dbReference type="ChEBI" id="CHEBI:60344"/>
        <dbReference type="EC" id="4.98.1.1"/>
    </reaction>
    <physiologicalReaction direction="right-to-left" evidence="7">
        <dbReference type="Rhea" id="RHEA:22586"/>
    </physiologicalReaction>
</comment>
<proteinExistence type="inferred from homology"/>
<evidence type="ECO:0000256" key="2">
    <source>
        <dbReference type="ARBA" id="ARBA00007718"/>
    </source>
</evidence>
<keyword evidence="8" id="KW-0999">Mitochondrion inner membrane</keyword>
<reference evidence="9 10" key="1">
    <citation type="submission" date="2019-07" db="EMBL/GenBank/DDBJ databases">
        <title>Draft genome assembly of a fouling barnacle, Amphibalanus amphitrite (Darwin, 1854): The first reference genome for Thecostraca.</title>
        <authorList>
            <person name="Kim W."/>
        </authorList>
    </citation>
    <scope>NUCLEOTIDE SEQUENCE [LARGE SCALE GENOMIC DNA]</scope>
    <source>
        <strain evidence="9">SNU_AA5</strain>
        <tissue evidence="9">Soma without cirri and trophi</tissue>
    </source>
</reference>
<dbReference type="UniPathway" id="UPA00252">
    <property type="reaction ID" value="UER00325"/>
</dbReference>
<dbReference type="InterPro" id="IPR001015">
    <property type="entry name" value="Ferrochelatase"/>
</dbReference>
<keyword evidence="10" id="KW-1185">Reference proteome</keyword>
<dbReference type="SUPFAM" id="SSF53800">
    <property type="entry name" value="Chelatase"/>
    <property type="match status" value="1"/>
</dbReference>
<dbReference type="AlphaFoldDB" id="A0A6A4V8J2"/>
<comment type="pathway">
    <text evidence="1 8">Porphyrin-containing compound metabolism; protoheme biosynthesis; protoheme from protoporphyrin-IX: step 1/1.</text>
</comment>
<dbReference type="InterPro" id="IPR033644">
    <property type="entry name" value="Ferrochelatase_C"/>
</dbReference>
<name>A0A6A4V8J2_AMPAM</name>
<comment type="subcellular location">
    <subcellularLocation>
        <location evidence="8">Mitochondrion inner membrane</location>
    </subcellularLocation>
</comment>
<keyword evidence="3 8" id="KW-0408">Iron</keyword>
<dbReference type="Gene3D" id="3.40.50.1400">
    <property type="match status" value="2"/>
</dbReference>
<dbReference type="EC" id="4.98.1.1" evidence="8"/>
<comment type="caution">
    <text evidence="9">The sequence shown here is derived from an EMBL/GenBank/DDBJ whole genome shotgun (WGS) entry which is preliminary data.</text>
</comment>
<organism evidence="9 10">
    <name type="scientific">Amphibalanus amphitrite</name>
    <name type="common">Striped barnacle</name>
    <name type="synonym">Balanus amphitrite</name>
    <dbReference type="NCBI Taxonomy" id="1232801"/>
    <lineage>
        <taxon>Eukaryota</taxon>
        <taxon>Metazoa</taxon>
        <taxon>Ecdysozoa</taxon>
        <taxon>Arthropoda</taxon>
        <taxon>Crustacea</taxon>
        <taxon>Multicrustacea</taxon>
        <taxon>Cirripedia</taxon>
        <taxon>Thoracica</taxon>
        <taxon>Thoracicalcarea</taxon>
        <taxon>Balanomorpha</taxon>
        <taxon>Balanoidea</taxon>
        <taxon>Balanidae</taxon>
        <taxon>Amphibalaninae</taxon>
        <taxon>Amphibalanus</taxon>
    </lineage>
</organism>
<dbReference type="PANTHER" id="PTHR11108:SF1">
    <property type="entry name" value="FERROCHELATASE, MITOCHONDRIAL"/>
    <property type="match status" value="1"/>
</dbReference>
<comment type="similarity">
    <text evidence="2 8">Belongs to the ferrochelatase family.</text>
</comment>
<dbReference type="CDD" id="cd00419">
    <property type="entry name" value="Ferrochelatase_C"/>
    <property type="match status" value="1"/>
</dbReference>
<gene>
    <name evidence="9" type="primary">FeCh_1</name>
    <name evidence="9" type="ORF">FJT64_011772</name>
</gene>
<comment type="function">
    <text evidence="8">Catalyzes the ferrous insertion into protoporphyrin IX.</text>
</comment>
<evidence type="ECO:0000256" key="6">
    <source>
        <dbReference type="ARBA" id="ARBA00023244"/>
    </source>
</evidence>
<keyword evidence="6 8" id="KW-0627">Porphyrin biosynthesis</keyword>
<dbReference type="GO" id="GO:0004325">
    <property type="term" value="F:ferrochelatase activity"/>
    <property type="evidence" value="ECO:0007669"/>
    <property type="project" value="UniProtKB-UniRule"/>
</dbReference>
<evidence type="ECO:0000256" key="7">
    <source>
        <dbReference type="ARBA" id="ARBA00049915"/>
    </source>
</evidence>
<evidence type="ECO:0000256" key="3">
    <source>
        <dbReference type="ARBA" id="ARBA00023004"/>
    </source>
</evidence>
<dbReference type="FunFam" id="3.40.50.1400:FF:000001">
    <property type="entry name" value="Ferrochelatase"/>
    <property type="match status" value="1"/>
</dbReference>
<accession>A0A6A4V8J2</accession>
<dbReference type="GO" id="GO:0006783">
    <property type="term" value="P:heme biosynthetic process"/>
    <property type="evidence" value="ECO:0007669"/>
    <property type="project" value="UniProtKB-UniRule"/>
</dbReference>
<dbReference type="PROSITE" id="PS00534">
    <property type="entry name" value="FERROCHELATASE"/>
    <property type="match status" value="1"/>
</dbReference>
<keyword evidence="8" id="KW-0496">Mitochondrion</keyword>
<evidence type="ECO:0000313" key="10">
    <source>
        <dbReference type="Proteomes" id="UP000440578"/>
    </source>
</evidence>
<keyword evidence="8" id="KW-0472">Membrane</keyword>
<dbReference type="EMBL" id="VIIS01001985">
    <property type="protein sequence ID" value="KAF0290055.1"/>
    <property type="molecule type" value="Genomic_DNA"/>
</dbReference>
<evidence type="ECO:0000313" key="9">
    <source>
        <dbReference type="EMBL" id="KAF0290055.1"/>
    </source>
</evidence>
<dbReference type="InterPro" id="IPR019772">
    <property type="entry name" value="Ferrochelatase_AS"/>
</dbReference>
<dbReference type="GO" id="GO:0005743">
    <property type="term" value="C:mitochondrial inner membrane"/>
    <property type="evidence" value="ECO:0007669"/>
    <property type="project" value="UniProtKB-SubCell"/>
</dbReference>